<gene>
    <name evidence="3" type="ORF">SBA1_500020</name>
</gene>
<dbReference type="Proteomes" id="UP000238701">
    <property type="component" value="Unassembled WGS sequence"/>
</dbReference>
<keyword evidence="1" id="KW-0812">Transmembrane</keyword>
<dbReference type="AlphaFoldDB" id="A0A2U3KWD7"/>
<name>A0A2U3KWD7_9BACT</name>
<dbReference type="Pfam" id="PF14341">
    <property type="entry name" value="PilX_N"/>
    <property type="match status" value="1"/>
</dbReference>
<proteinExistence type="predicted"/>
<keyword evidence="1" id="KW-1133">Transmembrane helix</keyword>
<evidence type="ECO:0000313" key="4">
    <source>
        <dbReference type="Proteomes" id="UP000238701"/>
    </source>
</evidence>
<feature type="transmembrane region" description="Helical" evidence="1">
    <location>
        <begin position="12"/>
        <end position="34"/>
    </location>
</feature>
<reference evidence="4" key="1">
    <citation type="submission" date="2018-02" db="EMBL/GenBank/DDBJ databases">
        <authorList>
            <person name="Hausmann B."/>
        </authorList>
    </citation>
    <scope>NUCLEOTIDE SEQUENCE [LARGE SCALE GENOMIC DNA]</scope>
    <source>
        <strain evidence="4">Peat soil MAG SbA1</strain>
    </source>
</reference>
<keyword evidence="1" id="KW-0472">Membrane</keyword>
<dbReference type="InterPro" id="IPR025746">
    <property type="entry name" value="PilX_N_dom"/>
</dbReference>
<protein>
    <recommendedName>
        <fullName evidence="2">Type 4 fimbrial biogenesis protein PilX N-terminal domain-containing protein</fullName>
    </recommendedName>
</protein>
<dbReference type="EMBL" id="OMOD01000145">
    <property type="protein sequence ID" value="SPF43869.1"/>
    <property type="molecule type" value="Genomic_DNA"/>
</dbReference>
<evidence type="ECO:0000259" key="2">
    <source>
        <dbReference type="Pfam" id="PF14341"/>
    </source>
</evidence>
<evidence type="ECO:0000313" key="3">
    <source>
        <dbReference type="EMBL" id="SPF43869.1"/>
    </source>
</evidence>
<dbReference type="OrthoDB" id="128365at2"/>
<sequence>MGSGKHSSQGFTLIASLLILVLLSGIAAGLLYLVTDEAKMGGNDLEANLAYYGAESGMEDMTSAMAALYESTQSPTEAQIQALANFTTLSMVPGVTYSNQITFPAAGNSSAGMPCVTTQTTAAIPPSCYNTVTSGADTGLYAELTPMTLSVIATRPSGATVSITRTVEVAELPVFQFGVFCGYDCSYFAGPNFSFGGRVHTNQNLFLASGADLVFNDKVQAFQQIITDRLENGNLTTNGYGGTTYVPSASGGCALNTFPPTGANCIALPGGGTIPGDASWSGGYPTIAGSTNANFPSLSTGTFNGYLANSLTGVTNLQLPFVQNSCVSNPPPCTDPISIVRKPQPLESPTGTLGSERLYNKASLRILIADTQADLHPDWSGTDSSDVQFPNVATWNTAPFNNASNASVTLTGGTTTNVGTVESVGFATGPTGANLTSTQGWVYPYTNSGLQNGAAWSAANAIPLIDELTSQPTSPAAMTGPWIRVEYCKTPPCNVHTNFVGVTQEWLKLGFGQPFNTPPTTPFGGAGQNPVNENAILILQQLQPGVAVSAGNIAAHNTWWPINFYDTREGEMRDNPVNNYSPTSTQTGYPNTYSSCSVNGIMNAVELDVGNLTRWLNGTMGNGTTGANVSYAALNGYVVYFSDHRGMLTDPNASNGGQTPANSISGESGIEDVINATQNLTSTTTDGALEPKTYYGYSPEDVDQNNVLDNWGEKNLGYGFGVNTNTNPLNPFLRVPFNTTITSANVNTTVNCAQYNLSTSSFTLAVNNQVGLANPVSGARHVLKLVDGGMSAGGVSPLPVMPAASTCTQSAANPTGCGGVTFASENPVYAQGNFNSSSADAFWGTANASPPTQTSHSAASIIADSVTVLSNQWNDAASLVAPTTNGKNSLTNGTTTISVKYPTADGYYRMAVSGGKNIPFPQPNWNGVSQDFGTDGGMHNFLRYLEDWSGQTLHFNGSLVSMYYAEYDTGTFKCCAVVYNPPTRDYYFDVLFLNPANLPPATPMFQDVVNLSYHQNFTPQ</sequence>
<accession>A0A2U3KWD7</accession>
<evidence type="ECO:0000256" key="1">
    <source>
        <dbReference type="SAM" id="Phobius"/>
    </source>
</evidence>
<feature type="domain" description="Type 4 fimbrial biogenesis protein PilX N-terminal" evidence="2">
    <location>
        <begin position="9"/>
        <end position="59"/>
    </location>
</feature>
<organism evidence="3 4">
    <name type="scientific">Candidatus Sulfotelmatobacter kueseliae</name>
    <dbReference type="NCBI Taxonomy" id="2042962"/>
    <lineage>
        <taxon>Bacteria</taxon>
        <taxon>Pseudomonadati</taxon>
        <taxon>Acidobacteriota</taxon>
        <taxon>Terriglobia</taxon>
        <taxon>Terriglobales</taxon>
        <taxon>Candidatus Korobacteraceae</taxon>
        <taxon>Candidatus Sulfotelmatobacter</taxon>
    </lineage>
</organism>